<organism evidence="1 2">
    <name type="scientific">Rhizophagus clarus</name>
    <dbReference type="NCBI Taxonomy" id="94130"/>
    <lineage>
        <taxon>Eukaryota</taxon>
        <taxon>Fungi</taxon>
        <taxon>Fungi incertae sedis</taxon>
        <taxon>Mucoromycota</taxon>
        <taxon>Glomeromycotina</taxon>
        <taxon>Glomeromycetes</taxon>
        <taxon>Glomerales</taxon>
        <taxon>Glomeraceae</taxon>
        <taxon>Rhizophagus</taxon>
    </lineage>
</organism>
<accession>A0A8H3QU08</accession>
<proteinExistence type="predicted"/>
<sequence length="583" mass="68473">MNINPFTSTMSTTSPTLTANQKRALLFNINEPLEILIQEFDNDWWPLVSNIWTGFSYRNHVNEEIPLEKRQKTKTRPPELCFAKIKVSRFISEQKVRVERYNDSPDYTHSLDESEKLKRSQVVRTLVEQEALKNYRPPAIVSAVKEFATEKLGLNKSVKELRRKEVTNIKSKVRGSLDTHLIGNPNRELDIQETIIFLKKQGYLVEHYEVIHKPTSGFVFIHPNQINNLEQYGWLTLIDSTHKTNRYDFRLFTLHIRNTYGCWDVGAHFFVNQSHVEANSIKIAFPGLKYGEQECDVIFCTVHIMRTWMSKIYDSKTRQKMIQAMHKITKVGCESIIQQAIDECPVPTIKQYIKRNFMKNTHQWALWARELKKSTSPKYGLIGACHKIVALDEKKRSDSEYVSFEFRTKNISAIGIDHVILHEIHKFPFPIQQMLVNEFNAVQGRIEKGKPTPGLISLNCNCLFFRQFLLPCWHIFHEHVYGDIKLLTVDIWEKFQKMFEEAGFEIYMHRELVEIEEPKKTEAEKAAENRRLTINELMEMTRNIYWRVEEKNNPEQTCMFIQELNTCLEPVLNNKINEILAVE</sequence>
<protein>
    <recommendedName>
        <fullName evidence="3">MULE transposase domain-containing protein</fullName>
    </recommendedName>
</protein>
<reference evidence="1" key="1">
    <citation type="submission" date="2019-10" db="EMBL/GenBank/DDBJ databases">
        <title>Conservation and host-specific expression of non-tandemly repeated heterogenous ribosome RNA gene in arbuscular mycorrhizal fungi.</title>
        <authorList>
            <person name="Maeda T."/>
            <person name="Kobayashi Y."/>
            <person name="Nakagawa T."/>
            <person name="Ezawa T."/>
            <person name="Yamaguchi K."/>
            <person name="Bino T."/>
            <person name="Nishimoto Y."/>
            <person name="Shigenobu S."/>
            <person name="Kawaguchi M."/>
        </authorList>
    </citation>
    <scope>NUCLEOTIDE SEQUENCE</scope>
    <source>
        <strain evidence="1">HR1</strain>
    </source>
</reference>
<dbReference type="EMBL" id="BLAL01000183">
    <property type="protein sequence ID" value="GES89134.1"/>
    <property type="molecule type" value="Genomic_DNA"/>
</dbReference>
<comment type="caution">
    <text evidence="1">The sequence shown here is derived from an EMBL/GenBank/DDBJ whole genome shotgun (WGS) entry which is preliminary data.</text>
</comment>
<dbReference type="OrthoDB" id="5330842at2759"/>
<gene>
    <name evidence="1" type="ORF">RCL2_001604600</name>
</gene>
<name>A0A8H3QU08_9GLOM</name>
<evidence type="ECO:0008006" key="3">
    <source>
        <dbReference type="Google" id="ProtNLM"/>
    </source>
</evidence>
<evidence type="ECO:0000313" key="2">
    <source>
        <dbReference type="Proteomes" id="UP000615446"/>
    </source>
</evidence>
<dbReference type="AlphaFoldDB" id="A0A8H3QU08"/>
<evidence type="ECO:0000313" key="1">
    <source>
        <dbReference type="EMBL" id="GES89134.1"/>
    </source>
</evidence>
<dbReference type="Proteomes" id="UP000615446">
    <property type="component" value="Unassembled WGS sequence"/>
</dbReference>